<evidence type="ECO:0000256" key="2">
    <source>
        <dbReference type="SAM" id="MobiDB-lite"/>
    </source>
</evidence>
<protein>
    <recommendedName>
        <fullName evidence="5">DNA repair protein Rad26</fullName>
    </recommendedName>
</protein>
<proteinExistence type="predicted"/>
<feature type="compositionally biased region" description="Polar residues" evidence="2">
    <location>
        <begin position="147"/>
        <end position="164"/>
    </location>
</feature>
<feature type="region of interest" description="Disordered" evidence="2">
    <location>
        <begin position="35"/>
        <end position="185"/>
    </location>
</feature>
<dbReference type="RefSeq" id="XP_040766238.1">
    <property type="nucleotide sequence ID" value="XM_040914320.1"/>
</dbReference>
<feature type="compositionally biased region" description="Basic and acidic residues" evidence="2">
    <location>
        <begin position="398"/>
        <end position="412"/>
    </location>
</feature>
<feature type="compositionally biased region" description="Basic and acidic residues" evidence="2">
    <location>
        <begin position="941"/>
        <end position="953"/>
    </location>
</feature>
<dbReference type="InParanoid" id="A0A165F6N7"/>
<organism evidence="3 4">
    <name type="scientific">Laetiporus sulphureus 93-53</name>
    <dbReference type="NCBI Taxonomy" id="1314785"/>
    <lineage>
        <taxon>Eukaryota</taxon>
        <taxon>Fungi</taxon>
        <taxon>Dikarya</taxon>
        <taxon>Basidiomycota</taxon>
        <taxon>Agaricomycotina</taxon>
        <taxon>Agaricomycetes</taxon>
        <taxon>Polyporales</taxon>
        <taxon>Laetiporus</taxon>
    </lineage>
</organism>
<feature type="compositionally biased region" description="Pro residues" evidence="2">
    <location>
        <begin position="429"/>
        <end position="442"/>
    </location>
</feature>
<dbReference type="Proteomes" id="UP000076871">
    <property type="component" value="Unassembled WGS sequence"/>
</dbReference>
<evidence type="ECO:0000313" key="3">
    <source>
        <dbReference type="EMBL" id="KZT08498.1"/>
    </source>
</evidence>
<evidence type="ECO:0000256" key="1">
    <source>
        <dbReference type="SAM" id="Coils"/>
    </source>
</evidence>
<name>A0A165F6N7_9APHY</name>
<keyword evidence="1" id="KW-0175">Coiled coil</keyword>
<feature type="coiled-coil region" evidence="1">
    <location>
        <begin position="191"/>
        <end position="225"/>
    </location>
</feature>
<feature type="compositionally biased region" description="Polar residues" evidence="2">
    <location>
        <begin position="84"/>
        <end position="103"/>
    </location>
</feature>
<evidence type="ECO:0008006" key="5">
    <source>
        <dbReference type="Google" id="ProtNLM"/>
    </source>
</evidence>
<sequence length="953" mass="106475">MNKDSDDDLFEDIDDSTIAIFDDEDAKYRESQISNIMDHSQPTPPIQPPAKRQKIAHPRTVFAKAKRTADLNDEEDEPDILISRNGSYKFGNSAQGASGSRPNGTARRKEVVGSGENAGASNEYRSRSENRQQQHIAPTNRPAGNLYRTNSNSITFARQPSIHTPNGDALHRNHDDHDVQSRQLEDPGHLDEGLQRELETLRAQLNQLRQEQQHVQQSLKAAEDARLAKEGEVSILRKSIERTTKQHAAEVARIKAAKEAAEATQLQIQKEMKEEMDRLKTQFTFKQHELETSIRNSPWSIRGKKIGKQVPLTPVRMPSQMRNWNTTLDKAGPSLLGQQVMNGSDLFSIRIGNSPRKARASVEKPKKFVSMPGFVNAFDPAASPTRSPSQSIKGKGKQRAEDPHRTDQEAIERNFFTSQHRSQRHVSPPRRPQTPPSSPPLSSPIRGGTSVGPLPALFIQDEENDIGNVDDMHDADGDVNMADTNKADAPEDEGEEIVLPDWRAEVLRIILTHRMPPSELLTVQQLIGTSLSMASFEHQRLYCNLNKRLLESLGPAVIPIDDVDRPIGIILDILISLADLLQQHGAFAPLIGLLNLLQALAYRLPSFARLVLASHEHQGNLIREAPSPTLTTLCGIIERHFTPRKEAWDDELSALARETLGLLDVVIWTTPDVLASKFSVIPRGLHVLSNLLDPAHPTWLLHRSVRMLTLLASHHALFRDLLSFPAVEPTEGQQPATKDYSKIPHIEQMASYLRNTSLQGHEANMLKETILAFIAGVGIAHRDALAILLESQTLVLSIVVFLTNITTPLFEEDEALLRSPDMTRWTIEQTVRAVSLLYILVSSAEDSASSLRQKILNARYPQFHGIHHMIIVTLGRLTYAEPPQDVSTELRSMLDQAIDMSEEMLGLLVDGPEHELVFSAFQVPQELIGDNRTDLDDEEQEARMHHPPDSDTE</sequence>
<evidence type="ECO:0000313" key="4">
    <source>
        <dbReference type="Proteomes" id="UP000076871"/>
    </source>
</evidence>
<dbReference type="GO" id="GO:0000077">
    <property type="term" value="P:DNA damage checkpoint signaling"/>
    <property type="evidence" value="ECO:0007669"/>
    <property type="project" value="InterPro"/>
</dbReference>
<gene>
    <name evidence="3" type="ORF">LAESUDRAFT_811538</name>
</gene>
<reference evidence="3 4" key="1">
    <citation type="journal article" date="2016" name="Mol. Biol. Evol.">
        <title>Comparative Genomics of Early-Diverging Mushroom-Forming Fungi Provides Insights into the Origins of Lignocellulose Decay Capabilities.</title>
        <authorList>
            <person name="Nagy L.G."/>
            <person name="Riley R."/>
            <person name="Tritt A."/>
            <person name="Adam C."/>
            <person name="Daum C."/>
            <person name="Floudas D."/>
            <person name="Sun H."/>
            <person name="Yadav J.S."/>
            <person name="Pangilinan J."/>
            <person name="Larsson K.H."/>
            <person name="Matsuura K."/>
            <person name="Barry K."/>
            <person name="Labutti K."/>
            <person name="Kuo R."/>
            <person name="Ohm R.A."/>
            <person name="Bhattacharya S.S."/>
            <person name="Shirouzu T."/>
            <person name="Yoshinaga Y."/>
            <person name="Martin F.M."/>
            <person name="Grigoriev I.V."/>
            <person name="Hibbett D.S."/>
        </authorList>
    </citation>
    <scope>NUCLEOTIDE SEQUENCE [LARGE SCALE GENOMIC DNA]</scope>
    <source>
        <strain evidence="3 4">93-53</strain>
    </source>
</reference>
<dbReference type="OrthoDB" id="3366922at2759"/>
<dbReference type="PANTHER" id="PTHR28594">
    <property type="entry name" value="ATR-INTERACTING PROTEIN"/>
    <property type="match status" value="1"/>
</dbReference>
<dbReference type="PANTHER" id="PTHR28594:SF1">
    <property type="entry name" value="ATR-INTERACTING PROTEIN"/>
    <property type="match status" value="1"/>
</dbReference>
<keyword evidence="4" id="KW-1185">Reference proteome</keyword>
<feature type="region of interest" description="Disordered" evidence="2">
    <location>
        <begin position="928"/>
        <end position="953"/>
    </location>
</feature>
<accession>A0A165F6N7</accession>
<dbReference type="EMBL" id="KV427615">
    <property type="protein sequence ID" value="KZT08498.1"/>
    <property type="molecule type" value="Genomic_DNA"/>
</dbReference>
<dbReference type="GeneID" id="63831347"/>
<feature type="region of interest" description="Disordered" evidence="2">
    <location>
        <begin position="377"/>
        <end position="452"/>
    </location>
</feature>
<dbReference type="InterPro" id="IPR033349">
    <property type="entry name" value="ATRIP"/>
</dbReference>
<feature type="compositionally biased region" description="Basic and acidic residues" evidence="2">
    <location>
        <begin position="169"/>
        <end position="185"/>
    </location>
</feature>
<dbReference type="AlphaFoldDB" id="A0A165F6N7"/>